<dbReference type="RefSeq" id="WP_144848878.1">
    <property type="nucleotide sequence ID" value="NZ_VMRJ01000003.1"/>
</dbReference>
<dbReference type="OrthoDB" id="886962at2"/>
<protein>
    <recommendedName>
        <fullName evidence="3">Antitoxin VbhA domain-containing protein</fullName>
    </recommendedName>
</protein>
<proteinExistence type="predicted"/>
<accession>A0A558BVU7</accession>
<sequence length="67" mass="7495">MAYDYRFGPAAQTPEQRACVLTQMQDVIPSLKTKATAYARQLYAQYIAGELSWLQVRQALDAATPLT</sequence>
<keyword evidence="2" id="KW-1185">Reference proteome</keyword>
<evidence type="ECO:0008006" key="3">
    <source>
        <dbReference type="Google" id="ProtNLM"/>
    </source>
</evidence>
<evidence type="ECO:0000313" key="2">
    <source>
        <dbReference type="Proteomes" id="UP000317624"/>
    </source>
</evidence>
<name>A0A558BVU7_9BACT</name>
<comment type="caution">
    <text evidence="1">The sequence shown here is derived from an EMBL/GenBank/DDBJ whole genome shotgun (WGS) entry which is preliminary data.</text>
</comment>
<evidence type="ECO:0000313" key="1">
    <source>
        <dbReference type="EMBL" id="TVT40634.1"/>
    </source>
</evidence>
<reference evidence="1 2" key="1">
    <citation type="submission" date="2019-07" db="EMBL/GenBank/DDBJ databases">
        <title>Hymenobacter sp. straun FUR1 Genome sequencing and assembly.</title>
        <authorList>
            <person name="Chhetri G."/>
        </authorList>
    </citation>
    <scope>NUCLEOTIDE SEQUENCE [LARGE SCALE GENOMIC DNA]</scope>
    <source>
        <strain evidence="1 2">Fur1</strain>
    </source>
</reference>
<dbReference type="EMBL" id="VMRJ01000003">
    <property type="protein sequence ID" value="TVT40634.1"/>
    <property type="molecule type" value="Genomic_DNA"/>
</dbReference>
<dbReference type="Proteomes" id="UP000317624">
    <property type="component" value="Unassembled WGS sequence"/>
</dbReference>
<dbReference type="AlphaFoldDB" id="A0A558BVU7"/>
<gene>
    <name evidence="1" type="ORF">FNT36_14290</name>
</gene>
<organism evidence="1 2">
    <name type="scientific">Hymenobacter setariae</name>
    <dbReference type="NCBI Taxonomy" id="2594794"/>
    <lineage>
        <taxon>Bacteria</taxon>
        <taxon>Pseudomonadati</taxon>
        <taxon>Bacteroidota</taxon>
        <taxon>Cytophagia</taxon>
        <taxon>Cytophagales</taxon>
        <taxon>Hymenobacteraceae</taxon>
        <taxon>Hymenobacter</taxon>
    </lineage>
</organism>